<reference evidence="1" key="1">
    <citation type="submission" date="2020-08" db="EMBL/GenBank/DDBJ databases">
        <title>Multicomponent nature underlies the extraordinary mechanical properties of spider dragline silk.</title>
        <authorList>
            <person name="Kono N."/>
            <person name="Nakamura H."/>
            <person name="Mori M."/>
            <person name="Yoshida Y."/>
            <person name="Ohtoshi R."/>
            <person name="Malay A.D."/>
            <person name="Moran D.A.P."/>
            <person name="Tomita M."/>
            <person name="Numata K."/>
            <person name="Arakawa K."/>
        </authorList>
    </citation>
    <scope>NUCLEOTIDE SEQUENCE</scope>
</reference>
<proteinExistence type="predicted"/>
<evidence type="ECO:0000313" key="1">
    <source>
        <dbReference type="EMBL" id="GFS94940.1"/>
    </source>
</evidence>
<dbReference type="AlphaFoldDB" id="A0A8X6N5J4"/>
<name>A0A8X6N5J4_NEPPI</name>
<dbReference type="OrthoDB" id="8065943at2759"/>
<dbReference type="Proteomes" id="UP000887013">
    <property type="component" value="Unassembled WGS sequence"/>
</dbReference>
<keyword evidence="2" id="KW-1185">Reference proteome</keyword>
<gene>
    <name evidence="1" type="ORF">NPIL_537131</name>
</gene>
<dbReference type="EMBL" id="BMAW01054151">
    <property type="protein sequence ID" value="GFS94940.1"/>
    <property type="molecule type" value="Genomic_DNA"/>
</dbReference>
<sequence>CDSNIDEASVFQYVINGIDGPRSDKIILYGATSFSESKHKLRIYETVITNMGMHSSNSPDFRHS</sequence>
<accession>A0A8X6N5J4</accession>
<comment type="caution">
    <text evidence="1">The sequence shown here is derived from an EMBL/GenBank/DDBJ whole genome shotgun (WGS) entry which is preliminary data.</text>
</comment>
<organism evidence="1 2">
    <name type="scientific">Nephila pilipes</name>
    <name type="common">Giant wood spider</name>
    <name type="synonym">Nephila maculata</name>
    <dbReference type="NCBI Taxonomy" id="299642"/>
    <lineage>
        <taxon>Eukaryota</taxon>
        <taxon>Metazoa</taxon>
        <taxon>Ecdysozoa</taxon>
        <taxon>Arthropoda</taxon>
        <taxon>Chelicerata</taxon>
        <taxon>Arachnida</taxon>
        <taxon>Araneae</taxon>
        <taxon>Araneomorphae</taxon>
        <taxon>Entelegynae</taxon>
        <taxon>Araneoidea</taxon>
        <taxon>Nephilidae</taxon>
        <taxon>Nephila</taxon>
    </lineage>
</organism>
<protein>
    <submittedName>
        <fullName evidence="1">Uncharacterized protein</fullName>
    </submittedName>
</protein>
<feature type="non-terminal residue" evidence="1">
    <location>
        <position position="1"/>
    </location>
</feature>
<evidence type="ECO:0000313" key="2">
    <source>
        <dbReference type="Proteomes" id="UP000887013"/>
    </source>
</evidence>